<evidence type="ECO:0000313" key="7">
    <source>
        <dbReference type="Proteomes" id="UP001267426"/>
    </source>
</evidence>
<keyword evidence="4" id="KW-0233">DNA recombination</keyword>
<dbReference type="Gene3D" id="1.10.443.10">
    <property type="entry name" value="Intergrase catalytic core"/>
    <property type="match status" value="1"/>
</dbReference>
<comment type="caution">
    <text evidence="6">The sequence shown here is derived from an EMBL/GenBank/DDBJ whole genome shotgun (WGS) entry which is preliminary data.</text>
</comment>
<dbReference type="InterPro" id="IPR010998">
    <property type="entry name" value="Integrase_recombinase_N"/>
</dbReference>
<dbReference type="Gene3D" id="1.10.150.130">
    <property type="match status" value="1"/>
</dbReference>
<dbReference type="InterPro" id="IPR013762">
    <property type="entry name" value="Integrase-like_cat_sf"/>
</dbReference>
<sequence>MASLFNRSGSYYAQFDDADRTPKRRRLSLRTRDKRLARQLLHRADEAYRLGTFDPWVSSLDDLEPERPAAPLSVSEAVADYLGDRADALRPTTIIDRESVLRRFTEAVGGAVPVARLKADDLKPFCLAPEIAEGTRRKRVAYVRIWLKWCKAQGHVTDNVGALLRTPRKVDPTRSVHRKAVRLVELNAICQEAERAGHTWKAQMYRFTFYSGLRVSEVARLDWRDVDLDARTITISEQKNRRTTILPISQKAAGVLAEIAEEADRGHVFVSPLQRKPERNVRAFCASANKDFTAFRDLAGIDRPVSYHGLRHGFASHLADNGASAWVVQAACRHSSIAVSQVYVSLASKTLSNELDSAFG</sequence>
<dbReference type="PROSITE" id="PS51898">
    <property type="entry name" value="TYR_RECOMBINASE"/>
    <property type="match status" value="1"/>
</dbReference>
<protein>
    <submittedName>
        <fullName evidence="6">Tyrosine-type recombinase/integrase</fullName>
    </submittedName>
</protein>
<dbReference type="Proteomes" id="UP001267426">
    <property type="component" value="Unassembled WGS sequence"/>
</dbReference>
<dbReference type="InterPro" id="IPR002104">
    <property type="entry name" value="Integrase_catalytic"/>
</dbReference>
<organism evidence="6 7">
    <name type="scientific">Rubrivirga litoralis</name>
    <dbReference type="NCBI Taxonomy" id="3075598"/>
    <lineage>
        <taxon>Bacteria</taxon>
        <taxon>Pseudomonadati</taxon>
        <taxon>Rhodothermota</taxon>
        <taxon>Rhodothermia</taxon>
        <taxon>Rhodothermales</taxon>
        <taxon>Rubricoccaceae</taxon>
        <taxon>Rubrivirga</taxon>
    </lineage>
</organism>
<reference evidence="6 7" key="1">
    <citation type="submission" date="2023-09" db="EMBL/GenBank/DDBJ databases">
        <authorList>
            <person name="Rey-Velasco X."/>
        </authorList>
    </citation>
    <scope>NUCLEOTIDE SEQUENCE [LARGE SCALE GENOMIC DNA]</scope>
    <source>
        <strain evidence="6 7">F394</strain>
    </source>
</reference>
<dbReference type="CDD" id="cd00397">
    <property type="entry name" value="DNA_BRE_C"/>
    <property type="match status" value="1"/>
</dbReference>
<evidence type="ECO:0000256" key="4">
    <source>
        <dbReference type="ARBA" id="ARBA00023172"/>
    </source>
</evidence>
<evidence type="ECO:0000256" key="3">
    <source>
        <dbReference type="ARBA" id="ARBA00023125"/>
    </source>
</evidence>
<accession>A0ABU3BPY5</accession>
<evidence type="ECO:0000256" key="1">
    <source>
        <dbReference type="ARBA" id="ARBA00008857"/>
    </source>
</evidence>
<dbReference type="Pfam" id="PF00589">
    <property type="entry name" value="Phage_integrase"/>
    <property type="match status" value="1"/>
</dbReference>
<feature type="domain" description="Tyr recombinase" evidence="5">
    <location>
        <begin position="176"/>
        <end position="356"/>
    </location>
</feature>
<keyword evidence="2" id="KW-0229">DNA integration</keyword>
<evidence type="ECO:0000256" key="2">
    <source>
        <dbReference type="ARBA" id="ARBA00022908"/>
    </source>
</evidence>
<dbReference type="EMBL" id="JAVRHT010000011">
    <property type="protein sequence ID" value="MDT0631325.1"/>
    <property type="molecule type" value="Genomic_DNA"/>
</dbReference>
<keyword evidence="3" id="KW-0238">DNA-binding</keyword>
<evidence type="ECO:0000313" key="6">
    <source>
        <dbReference type="EMBL" id="MDT0631325.1"/>
    </source>
</evidence>
<comment type="similarity">
    <text evidence="1">Belongs to the 'phage' integrase family.</text>
</comment>
<dbReference type="PANTHER" id="PTHR30629">
    <property type="entry name" value="PROPHAGE INTEGRASE"/>
    <property type="match status" value="1"/>
</dbReference>
<proteinExistence type="inferred from homology"/>
<keyword evidence="7" id="KW-1185">Reference proteome</keyword>
<dbReference type="InterPro" id="IPR050808">
    <property type="entry name" value="Phage_Integrase"/>
</dbReference>
<dbReference type="InterPro" id="IPR011010">
    <property type="entry name" value="DNA_brk_join_enz"/>
</dbReference>
<gene>
    <name evidence="6" type="ORF">RM540_06135</name>
</gene>
<evidence type="ECO:0000259" key="5">
    <source>
        <dbReference type="PROSITE" id="PS51898"/>
    </source>
</evidence>
<dbReference type="SUPFAM" id="SSF56349">
    <property type="entry name" value="DNA breaking-rejoining enzymes"/>
    <property type="match status" value="1"/>
</dbReference>
<dbReference type="PANTHER" id="PTHR30629:SF2">
    <property type="entry name" value="PROPHAGE INTEGRASE INTS-RELATED"/>
    <property type="match status" value="1"/>
</dbReference>
<dbReference type="RefSeq" id="WP_311662668.1">
    <property type="nucleotide sequence ID" value="NZ_JAVRHT010000011.1"/>
</dbReference>
<name>A0ABU3BPY5_9BACT</name>